<dbReference type="Proteomes" id="UP000005336">
    <property type="component" value="Unassembled WGS sequence"/>
</dbReference>
<keyword evidence="5" id="KW-1185">Reference proteome</keyword>
<accession>G4CQS2</accession>
<dbReference type="RefSeq" id="WP_009116573.1">
    <property type="nucleotide sequence ID" value="NZ_JH165159.1"/>
</dbReference>
<dbReference type="InterPro" id="IPR048469">
    <property type="entry name" value="YchJ-like_M"/>
</dbReference>
<dbReference type="InterPro" id="IPR004027">
    <property type="entry name" value="SEC_C_motif"/>
</dbReference>
<reference evidence="4 5" key="1">
    <citation type="submission" date="2011-06" db="EMBL/GenBank/DDBJ databases">
        <authorList>
            <person name="Muzny D."/>
            <person name="Qin X."/>
            <person name="Deng J."/>
            <person name="Jiang H."/>
            <person name="Liu Y."/>
            <person name="Qu J."/>
            <person name="Song X.-Z."/>
            <person name="Zhang L."/>
            <person name="Thornton R."/>
            <person name="Coyle M."/>
            <person name="Francisco L."/>
            <person name="Jackson L."/>
            <person name="Javaid M."/>
            <person name="Korchina V."/>
            <person name="Kovar C."/>
            <person name="Mata R."/>
            <person name="Mathew T."/>
            <person name="Ngo R."/>
            <person name="Nguyen L."/>
            <person name="Nguyen N."/>
            <person name="Okwuonu G."/>
            <person name="Ongeri F."/>
            <person name="Pham C."/>
            <person name="Simmons D."/>
            <person name="Wilczek-Boney K."/>
            <person name="Hale W."/>
            <person name="Jakkamsetti A."/>
            <person name="Pham P."/>
            <person name="Ruth R."/>
            <person name="San Lucas F."/>
            <person name="Warren J."/>
            <person name="Zhang J."/>
            <person name="Zhao Z."/>
            <person name="Zhou C."/>
            <person name="Zhu D."/>
            <person name="Lee S."/>
            <person name="Bess C."/>
            <person name="Blankenburg K."/>
            <person name="Forbes L."/>
            <person name="Fu Q."/>
            <person name="Gubbala S."/>
            <person name="Hirani K."/>
            <person name="Jayaseelan J.C."/>
            <person name="Lara F."/>
            <person name="Munidasa M."/>
            <person name="Palculict T."/>
            <person name="Patil S."/>
            <person name="Pu L.-L."/>
            <person name="Saada N."/>
            <person name="Tang L."/>
            <person name="Weissenberger G."/>
            <person name="Zhu Y."/>
            <person name="Hemphill L."/>
            <person name="Shang Y."/>
            <person name="Youmans B."/>
            <person name="Ayvaz T."/>
            <person name="Ross M."/>
            <person name="Santibanez J."/>
            <person name="Aqrawi P."/>
            <person name="Gross S."/>
            <person name="Joshi V."/>
            <person name="Fowler G."/>
            <person name="Nazareth L."/>
            <person name="Reid J."/>
            <person name="Worley K."/>
            <person name="Petrosino J."/>
            <person name="Highlander S."/>
            <person name="Gibbs R."/>
        </authorList>
    </citation>
    <scope>NUCLEOTIDE SEQUENCE [LARGE SCALE GENOMIC DNA]</scope>
    <source>
        <strain evidence="4 5">9715</strain>
    </source>
</reference>
<dbReference type="NCBIfam" id="NF001213">
    <property type="entry name" value="PRK00183.1"/>
    <property type="match status" value="1"/>
</dbReference>
<dbReference type="PANTHER" id="PTHR33747:SF1">
    <property type="entry name" value="ADENYLATE CYCLASE-ASSOCIATED CAP C-TERMINAL DOMAIN-CONTAINING PROTEIN"/>
    <property type="match status" value="1"/>
</dbReference>
<comment type="similarity">
    <text evidence="1 2">Belongs to the UPF0225 family.</text>
</comment>
<proteinExistence type="inferred from homology"/>
<evidence type="ECO:0000259" key="3">
    <source>
        <dbReference type="Pfam" id="PF17775"/>
    </source>
</evidence>
<dbReference type="SUPFAM" id="SSF103642">
    <property type="entry name" value="Sec-C motif"/>
    <property type="match status" value="1"/>
</dbReference>
<dbReference type="InterPro" id="IPR032710">
    <property type="entry name" value="NTF2-like_dom_sf"/>
</dbReference>
<evidence type="ECO:0000313" key="5">
    <source>
        <dbReference type="Proteomes" id="UP000005336"/>
    </source>
</evidence>
<dbReference type="OrthoDB" id="21421at2"/>
<dbReference type="HAMAP" id="MF_00612">
    <property type="entry name" value="UPF0225"/>
    <property type="match status" value="1"/>
</dbReference>
<dbReference type="Pfam" id="PF17775">
    <property type="entry name" value="YchJ_M-like"/>
    <property type="match status" value="1"/>
</dbReference>
<dbReference type="SUPFAM" id="SSF54427">
    <property type="entry name" value="NTF2-like"/>
    <property type="match status" value="1"/>
</dbReference>
<feature type="domain" description="YchJ-like middle NTF2-like" evidence="3">
    <location>
        <begin position="30"/>
        <end position="127"/>
    </location>
</feature>
<organism evidence="4 5">
    <name type="scientific">Neisseria wadsworthii 9715</name>
    <dbReference type="NCBI Taxonomy" id="1030841"/>
    <lineage>
        <taxon>Bacteria</taxon>
        <taxon>Pseudomonadati</taxon>
        <taxon>Pseudomonadota</taxon>
        <taxon>Betaproteobacteria</taxon>
        <taxon>Neisseriales</taxon>
        <taxon>Neisseriaceae</taxon>
        <taxon>Neisseria</taxon>
    </lineage>
</organism>
<dbReference type="NCBIfam" id="NF002449">
    <property type="entry name" value="PRK01617.1"/>
    <property type="match status" value="1"/>
</dbReference>
<comment type="caution">
    <text evidence="4">The sequence shown here is derived from an EMBL/GenBank/DDBJ whole genome shotgun (WGS) entry which is preliminary data.</text>
</comment>
<dbReference type="PATRIC" id="fig|1030841.3.peg.1416"/>
<evidence type="ECO:0000256" key="2">
    <source>
        <dbReference type="HAMAP-Rule" id="MF_00612"/>
    </source>
</evidence>
<sequence length="157" mass="17641">MTISLCPCQSGLPYADCCAPLHQGKHSAIDAETLMRSRYAAYVLQQIDYIVSTTVPEQQALLNRTAIDTWSRNAEWLGLTVLQHRPKVGKHHAQVEFEARFSEQGETHIHRELSAFVNINGTWYFIDPTVPLPSMKTPCFCGSGKKFKQCCGPFLRG</sequence>
<dbReference type="NCBIfam" id="NF002486">
    <property type="entry name" value="PRK01752.1"/>
    <property type="match status" value="1"/>
</dbReference>
<evidence type="ECO:0000256" key="1">
    <source>
        <dbReference type="ARBA" id="ARBA00010839"/>
    </source>
</evidence>
<evidence type="ECO:0000313" key="4">
    <source>
        <dbReference type="EMBL" id="EGZ46174.1"/>
    </source>
</evidence>
<dbReference type="HOGENOM" id="CLU_099590_0_1_4"/>
<gene>
    <name evidence="4" type="ORF">HMPREF9370_1432</name>
</gene>
<protein>
    <recommendedName>
        <fullName evidence="2">UPF0225 protein HMPREF9370_1432</fullName>
    </recommendedName>
</protein>
<name>G4CQS2_9NEIS</name>
<dbReference type="EMBL" id="AGAZ01000051">
    <property type="protein sequence ID" value="EGZ46174.1"/>
    <property type="molecule type" value="Genomic_DNA"/>
</dbReference>
<dbReference type="AlphaFoldDB" id="G4CQS2"/>
<dbReference type="STRING" id="1030841.HMPREF9370_1432"/>
<dbReference type="Pfam" id="PF02810">
    <property type="entry name" value="SEC-C"/>
    <property type="match status" value="2"/>
</dbReference>
<dbReference type="Gene3D" id="3.10.450.50">
    <property type="match status" value="1"/>
</dbReference>
<dbReference type="InterPro" id="IPR023006">
    <property type="entry name" value="YchJ-like"/>
</dbReference>
<dbReference type="PANTHER" id="PTHR33747">
    <property type="entry name" value="UPF0225 PROTEIN SCO1677"/>
    <property type="match status" value="1"/>
</dbReference>